<dbReference type="Proteomes" id="UP000839052">
    <property type="component" value="Chromosome"/>
</dbReference>
<accession>A0ABM8YZ13</accession>
<keyword evidence="2" id="KW-1185">Reference proteome</keyword>
<evidence type="ECO:0000313" key="1">
    <source>
        <dbReference type="EMBL" id="CAG9932791.1"/>
    </source>
</evidence>
<sequence>MSTNNTNDTARQLRLIAFYLPQFHPIPENDEWWGKGFTEWTNVAKAKPLFPGHYQPHIPADLGFYDLRLPEVREAQAELARQHGIHGFCYYHYWFNGRRILERPFNEVLDSGKPDFPFCLCWANENWTRTWDGGEKNVLLEQKYTHEDDLAHIENLMPVFRDKRYIRIDGKPLFLVYRTELMPDPARTAEIWREAARRAGIGGLYLARVENFSDNDPRNIGFDAAVEFAPDHTTVGKLMYQSRFHRFLAYTGLLPRSYLENKVAHYNAMAEGTLRRPDADFTRFHCVTPSWDNSARRKHGAWLYVGSTPGKYGAWLRSTIEKTIRKYKGEERIVFVNAWNEWAEGNHLEPDLKWGSAYLEETRDALSRAEFAPMNDHFEMNENGVRQPSFLKRLYWRASNVIDEQKELLKNFSPKDKG</sequence>
<dbReference type="Pfam" id="PF14307">
    <property type="entry name" value="Glyco_tran_WbsX"/>
    <property type="match status" value="1"/>
</dbReference>
<reference evidence="1 2" key="1">
    <citation type="submission" date="2021-10" db="EMBL/GenBank/DDBJ databases">
        <authorList>
            <person name="Koch H."/>
        </authorList>
    </citation>
    <scope>NUCLEOTIDE SEQUENCE [LARGE SCALE GENOMIC DNA]</scope>
    <source>
        <strain evidence="1">6680</strain>
    </source>
</reference>
<dbReference type="PANTHER" id="PTHR41244">
    <property type="entry name" value="RHAMNAN SYNTHESIS F"/>
    <property type="match status" value="1"/>
</dbReference>
<dbReference type="EMBL" id="OU912926">
    <property type="protein sequence ID" value="CAG9932791.1"/>
    <property type="molecule type" value="Genomic_DNA"/>
</dbReference>
<name>A0ABM8YZ13_9PROT</name>
<dbReference type="PANTHER" id="PTHR41244:SF1">
    <property type="entry name" value="GLYCOSYLTRANSFERASE"/>
    <property type="match status" value="1"/>
</dbReference>
<protein>
    <submittedName>
        <fullName evidence="1">Glycosyltransferase WbsX</fullName>
    </submittedName>
</protein>
<evidence type="ECO:0000313" key="2">
    <source>
        <dbReference type="Proteomes" id="UP000839052"/>
    </source>
</evidence>
<dbReference type="CDD" id="cd11579">
    <property type="entry name" value="Glyco_tran_WbsX"/>
    <property type="match status" value="1"/>
</dbReference>
<dbReference type="Gene3D" id="3.20.20.80">
    <property type="entry name" value="Glycosidases"/>
    <property type="match status" value="1"/>
</dbReference>
<proteinExistence type="predicted"/>
<dbReference type="InterPro" id="IPR032719">
    <property type="entry name" value="WbsX"/>
</dbReference>
<gene>
    <name evidence="1" type="ORF">NTG6680_1538</name>
</gene>
<dbReference type="RefSeq" id="WP_239796679.1">
    <property type="nucleotide sequence ID" value="NZ_OU912926.1"/>
</dbReference>
<organism evidence="1 2">
    <name type="scientific">Candidatus Nitrotoga arctica</name>
    <dbReference type="NCBI Taxonomy" id="453162"/>
    <lineage>
        <taxon>Bacteria</taxon>
        <taxon>Pseudomonadati</taxon>
        <taxon>Pseudomonadota</taxon>
        <taxon>Betaproteobacteria</taxon>
        <taxon>Nitrosomonadales</taxon>
        <taxon>Gallionellaceae</taxon>
        <taxon>Candidatus Nitrotoga</taxon>
    </lineage>
</organism>